<evidence type="ECO:0000313" key="1">
    <source>
        <dbReference type="EMBL" id="KAF8711170.1"/>
    </source>
</evidence>
<comment type="caution">
    <text evidence="1">The sequence shown here is derived from an EMBL/GenBank/DDBJ whole genome shotgun (WGS) entry which is preliminary data.</text>
</comment>
<dbReference type="AlphaFoldDB" id="A0A835BUA7"/>
<gene>
    <name evidence="1" type="ORF">HU200_029182</name>
</gene>
<proteinExistence type="predicted"/>
<protein>
    <submittedName>
        <fullName evidence="1">Uncharacterized protein</fullName>
    </submittedName>
</protein>
<sequence>MHCKLIFFVTRQWAELHKGGDKETSAGGEEVLKEITLHFHPHRAPEDSV</sequence>
<name>A0A835BUA7_9POAL</name>
<dbReference type="Proteomes" id="UP000636709">
    <property type="component" value="Unassembled WGS sequence"/>
</dbReference>
<dbReference type="EMBL" id="JACEFO010001753">
    <property type="protein sequence ID" value="KAF8711170.1"/>
    <property type="molecule type" value="Genomic_DNA"/>
</dbReference>
<keyword evidence="2" id="KW-1185">Reference proteome</keyword>
<reference evidence="1" key="1">
    <citation type="submission" date="2020-07" db="EMBL/GenBank/DDBJ databases">
        <title>Genome sequence and genetic diversity analysis of an under-domesticated orphan crop, white fonio (Digitaria exilis).</title>
        <authorList>
            <person name="Bennetzen J.L."/>
            <person name="Chen S."/>
            <person name="Ma X."/>
            <person name="Wang X."/>
            <person name="Yssel A.E.J."/>
            <person name="Chaluvadi S.R."/>
            <person name="Johnson M."/>
            <person name="Gangashetty P."/>
            <person name="Hamidou F."/>
            <person name="Sanogo M.D."/>
            <person name="Zwaenepoel A."/>
            <person name="Wallace J."/>
            <person name="Van De Peer Y."/>
            <person name="Van Deynze A."/>
        </authorList>
    </citation>
    <scope>NUCLEOTIDE SEQUENCE</scope>
    <source>
        <tissue evidence="1">Leaves</tissue>
    </source>
</reference>
<organism evidence="1 2">
    <name type="scientific">Digitaria exilis</name>
    <dbReference type="NCBI Taxonomy" id="1010633"/>
    <lineage>
        <taxon>Eukaryota</taxon>
        <taxon>Viridiplantae</taxon>
        <taxon>Streptophyta</taxon>
        <taxon>Embryophyta</taxon>
        <taxon>Tracheophyta</taxon>
        <taxon>Spermatophyta</taxon>
        <taxon>Magnoliopsida</taxon>
        <taxon>Liliopsida</taxon>
        <taxon>Poales</taxon>
        <taxon>Poaceae</taxon>
        <taxon>PACMAD clade</taxon>
        <taxon>Panicoideae</taxon>
        <taxon>Panicodae</taxon>
        <taxon>Paniceae</taxon>
        <taxon>Anthephorinae</taxon>
        <taxon>Digitaria</taxon>
    </lineage>
</organism>
<accession>A0A835BUA7</accession>
<evidence type="ECO:0000313" key="2">
    <source>
        <dbReference type="Proteomes" id="UP000636709"/>
    </source>
</evidence>